<gene>
    <name evidence="5" type="ORF">Zmor_014198</name>
</gene>
<keyword evidence="2" id="KW-0689">Ribosomal protein</keyword>
<dbReference type="GO" id="GO:0003735">
    <property type="term" value="F:structural constituent of ribosome"/>
    <property type="evidence" value="ECO:0007669"/>
    <property type="project" value="InterPro"/>
</dbReference>
<organism evidence="5 6">
    <name type="scientific">Zophobas morio</name>
    <dbReference type="NCBI Taxonomy" id="2755281"/>
    <lineage>
        <taxon>Eukaryota</taxon>
        <taxon>Metazoa</taxon>
        <taxon>Ecdysozoa</taxon>
        <taxon>Arthropoda</taxon>
        <taxon>Hexapoda</taxon>
        <taxon>Insecta</taxon>
        <taxon>Pterygota</taxon>
        <taxon>Neoptera</taxon>
        <taxon>Endopterygota</taxon>
        <taxon>Coleoptera</taxon>
        <taxon>Polyphaga</taxon>
        <taxon>Cucujiformia</taxon>
        <taxon>Tenebrionidae</taxon>
        <taxon>Zophobas</taxon>
    </lineage>
</organism>
<keyword evidence="3" id="KW-0687">Ribonucleoprotein</keyword>
<dbReference type="AlphaFoldDB" id="A0AA38IHD2"/>
<dbReference type="SUPFAM" id="SSF57716">
    <property type="entry name" value="Glucocorticoid receptor-like (DNA-binding domain)"/>
    <property type="match status" value="1"/>
</dbReference>
<dbReference type="EMBL" id="JALNTZ010000004">
    <property type="protein sequence ID" value="KAJ3655054.1"/>
    <property type="molecule type" value="Genomic_DNA"/>
</dbReference>
<keyword evidence="6" id="KW-1185">Reference proteome</keyword>
<dbReference type="PANTHER" id="PTHR19836:SF19">
    <property type="entry name" value="SMALL RIBOSOMAL SUBUNIT PROTEIN US14M"/>
    <property type="match status" value="1"/>
</dbReference>
<dbReference type="PANTHER" id="PTHR19836">
    <property type="entry name" value="30S RIBOSOMAL PROTEIN S14"/>
    <property type="match status" value="1"/>
</dbReference>
<accession>A0AA38IHD2</accession>
<dbReference type="Gene3D" id="1.10.287.1480">
    <property type="match status" value="1"/>
</dbReference>
<dbReference type="InterPro" id="IPR001209">
    <property type="entry name" value="Ribosomal_uS14"/>
</dbReference>
<sequence>MNSLKLISNLLSHNLNTFRTVNLQQIRTKWVNRWMIRDVKRRQLATELAPARLRVNSLRRNDILPAELREIADKEIAAFPLNSTPLRINKRCVVTSRPRGVVNRWRVSRIVFRHLADYNKLSGVQRAMW</sequence>
<evidence type="ECO:0000256" key="2">
    <source>
        <dbReference type="ARBA" id="ARBA00022980"/>
    </source>
</evidence>
<name>A0AA38IHD2_9CUCU</name>
<dbReference type="Pfam" id="PF00253">
    <property type="entry name" value="Ribosomal_S14"/>
    <property type="match status" value="1"/>
</dbReference>
<comment type="caution">
    <text evidence="5">The sequence shown here is derived from an EMBL/GenBank/DDBJ whole genome shotgun (WGS) entry which is preliminary data.</text>
</comment>
<dbReference type="FunFam" id="1.10.287.1480:FF:000001">
    <property type="entry name" value="30S ribosomal protein S14"/>
    <property type="match status" value="1"/>
</dbReference>
<dbReference type="GO" id="GO:0006412">
    <property type="term" value="P:translation"/>
    <property type="evidence" value="ECO:0007669"/>
    <property type="project" value="InterPro"/>
</dbReference>
<evidence type="ECO:0000313" key="6">
    <source>
        <dbReference type="Proteomes" id="UP001168821"/>
    </source>
</evidence>
<evidence type="ECO:0000313" key="5">
    <source>
        <dbReference type="EMBL" id="KAJ3655054.1"/>
    </source>
</evidence>
<evidence type="ECO:0000256" key="3">
    <source>
        <dbReference type="ARBA" id="ARBA00023274"/>
    </source>
</evidence>
<reference evidence="5" key="1">
    <citation type="journal article" date="2023" name="G3 (Bethesda)">
        <title>Whole genome assemblies of Zophobas morio and Tenebrio molitor.</title>
        <authorList>
            <person name="Kaur S."/>
            <person name="Stinson S.A."/>
            <person name="diCenzo G.C."/>
        </authorList>
    </citation>
    <scope>NUCLEOTIDE SEQUENCE</scope>
    <source>
        <strain evidence="5">QUZm001</strain>
    </source>
</reference>
<comment type="similarity">
    <text evidence="1">Belongs to the universal ribosomal protein uS14 family.</text>
</comment>
<proteinExistence type="inferred from homology"/>
<dbReference type="Proteomes" id="UP001168821">
    <property type="component" value="Unassembled WGS sequence"/>
</dbReference>
<dbReference type="GO" id="GO:0005763">
    <property type="term" value="C:mitochondrial small ribosomal subunit"/>
    <property type="evidence" value="ECO:0007669"/>
    <property type="project" value="TreeGrafter"/>
</dbReference>
<protein>
    <recommendedName>
        <fullName evidence="4">28S ribosomal protein S14, mitochondrial</fullName>
    </recommendedName>
</protein>
<evidence type="ECO:0000256" key="1">
    <source>
        <dbReference type="ARBA" id="ARBA00009083"/>
    </source>
</evidence>
<evidence type="ECO:0000256" key="4">
    <source>
        <dbReference type="ARBA" id="ARBA00083755"/>
    </source>
</evidence>